<organism evidence="2 3">
    <name type="scientific">Roseovarius pelagicus</name>
    <dbReference type="NCBI Taxonomy" id="2980108"/>
    <lineage>
        <taxon>Bacteria</taxon>
        <taxon>Pseudomonadati</taxon>
        <taxon>Pseudomonadota</taxon>
        <taxon>Alphaproteobacteria</taxon>
        <taxon>Rhodobacterales</taxon>
        <taxon>Roseobacteraceae</taxon>
        <taxon>Roseovarius</taxon>
    </lineage>
</organism>
<evidence type="ECO:0000256" key="1">
    <source>
        <dbReference type="SAM" id="SignalP"/>
    </source>
</evidence>
<dbReference type="Proteomes" id="UP001064087">
    <property type="component" value="Chromosome"/>
</dbReference>
<proteinExistence type="predicted"/>
<feature type="signal peptide" evidence="1">
    <location>
        <begin position="1"/>
        <end position="16"/>
    </location>
</feature>
<accession>A0ABY6D6A2</accession>
<name>A0ABY6D6A2_9RHOB</name>
<protein>
    <submittedName>
        <fullName evidence="2">Uncharacterized protein</fullName>
    </submittedName>
</protein>
<sequence length="75" mass="7914">MILAALVALISFGASAADAACYAEYKAKQDNPFKLHYNVAQISAPCTMASARAQLSSLLASQGLTLLKVLSVRQQ</sequence>
<reference evidence="2" key="1">
    <citation type="submission" date="2022-10" db="EMBL/GenBank/DDBJ databases">
        <title>Roseovarius pelagicus sp. nov., isolated from Arctic seawater.</title>
        <authorList>
            <person name="Hong Y.W."/>
            <person name="Hwang C.Y."/>
        </authorList>
    </citation>
    <scope>NUCLEOTIDE SEQUENCE</scope>
    <source>
        <strain evidence="2">HL-MP18</strain>
    </source>
</reference>
<evidence type="ECO:0000313" key="2">
    <source>
        <dbReference type="EMBL" id="UXX81666.1"/>
    </source>
</evidence>
<dbReference type="EMBL" id="CP106738">
    <property type="protein sequence ID" value="UXX81666.1"/>
    <property type="molecule type" value="Genomic_DNA"/>
</dbReference>
<keyword evidence="3" id="KW-1185">Reference proteome</keyword>
<feature type="chain" id="PRO_5046211272" evidence="1">
    <location>
        <begin position="17"/>
        <end position="75"/>
    </location>
</feature>
<evidence type="ECO:0000313" key="3">
    <source>
        <dbReference type="Proteomes" id="UP001064087"/>
    </source>
</evidence>
<dbReference type="RefSeq" id="WP_263046831.1">
    <property type="nucleotide sequence ID" value="NZ_CP106738.1"/>
</dbReference>
<gene>
    <name evidence="2" type="ORF">N7U68_11015</name>
</gene>
<keyword evidence="1" id="KW-0732">Signal</keyword>